<evidence type="ECO:0000256" key="1">
    <source>
        <dbReference type="SAM" id="Phobius"/>
    </source>
</evidence>
<dbReference type="InterPro" id="IPR013783">
    <property type="entry name" value="Ig-like_fold"/>
</dbReference>
<feature type="transmembrane region" description="Helical" evidence="1">
    <location>
        <begin position="68"/>
        <end position="87"/>
    </location>
</feature>
<gene>
    <name evidence="3" type="ORF">HD592_001080</name>
</gene>
<evidence type="ECO:0000259" key="2">
    <source>
        <dbReference type="Pfam" id="PF17802"/>
    </source>
</evidence>
<keyword evidence="1" id="KW-1133">Transmembrane helix</keyword>
<reference evidence="3" key="1">
    <citation type="submission" date="2020-08" db="EMBL/GenBank/DDBJ databases">
        <title>Sequencing the genomes of 1000 actinobacteria strains.</title>
        <authorList>
            <person name="Klenk H.-P."/>
        </authorList>
    </citation>
    <scope>NUCLEOTIDE SEQUENCE</scope>
    <source>
        <strain evidence="3">DSM 10695</strain>
    </source>
</reference>
<accession>A0A923E4N8</accession>
<dbReference type="AlphaFoldDB" id="A0A923E4N8"/>
<evidence type="ECO:0000313" key="3">
    <source>
        <dbReference type="EMBL" id="MBB6334515.1"/>
    </source>
</evidence>
<dbReference type="InterPro" id="IPR041033">
    <property type="entry name" value="SpaA_PFL_dom_1"/>
</dbReference>
<organism evidence="3 4">
    <name type="scientific">Schaalia hyovaginalis</name>
    <dbReference type="NCBI Taxonomy" id="29316"/>
    <lineage>
        <taxon>Bacteria</taxon>
        <taxon>Bacillati</taxon>
        <taxon>Actinomycetota</taxon>
        <taxon>Actinomycetes</taxon>
        <taxon>Actinomycetales</taxon>
        <taxon>Actinomycetaceae</taxon>
        <taxon>Schaalia</taxon>
    </lineage>
</organism>
<keyword evidence="4" id="KW-1185">Reference proteome</keyword>
<evidence type="ECO:0000313" key="4">
    <source>
        <dbReference type="Proteomes" id="UP000617426"/>
    </source>
</evidence>
<proteinExistence type="predicted"/>
<sequence>MTVTNLTVGTYTLQEVSAPSGYILDATPHEITLDSQEPYTLVGADAILNEQRTAPALPLTGGLGRDSFLIAGAGVLFGGLALLLIPLGRRYAHRLG</sequence>
<dbReference type="Pfam" id="PF17802">
    <property type="entry name" value="SpaA"/>
    <property type="match status" value="1"/>
</dbReference>
<protein>
    <recommendedName>
        <fullName evidence="2">SpaA-like prealbumin fold domain-containing protein</fullName>
    </recommendedName>
</protein>
<dbReference type="Proteomes" id="UP000617426">
    <property type="component" value="Unassembled WGS sequence"/>
</dbReference>
<dbReference type="EMBL" id="JACHMK010000001">
    <property type="protein sequence ID" value="MBB6334515.1"/>
    <property type="molecule type" value="Genomic_DNA"/>
</dbReference>
<feature type="domain" description="SpaA-like prealbumin fold" evidence="2">
    <location>
        <begin position="2"/>
        <end position="40"/>
    </location>
</feature>
<keyword evidence="1" id="KW-0812">Transmembrane</keyword>
<dbReference type="Gene3D" id="2.60.40.10">
    <property type="entry name" value="Immunoglobulins"/>
    <property type="match status" value="1"/>
</dbReference>
<dbReference type="RefSeq" id="WP_425503081.1">
    <property type="nucleotide sequence ID" value="NZ_JACHMK010000001.1"/>
</dbReference>
<dbReference type="GO" id="GO:0005975">
    <property type="term" value="P:carbohydrate metabolic process"/>
    <property type="evidence" value="ECO:0007669"/>
    <property type="project" value="UniProtKB-ARBA"/>
</dbReference>
<comment type="caution">
    <text evidence="3">The sequence shown here is derived from an EMBL/GenBank/DDBJ whole genome shotgun (WGS) entry which is preliminary data.</text>
</comment>
<keyword evidence="1" id="KW-0472">Membrane</keyword>
<name>A0A923E4N8_9ACTO</name>